<dbReference type="PROSITE" id="PS00941">
    <property type="entry name" value="CARBOXYLESTERASE_B_2"/>
    <property type="match status" value="1"/>
</dbReference>
<reference evidence="5" key="1">
    <citation type="submission" date="2022-08" db="UniProtKB">
        <authorList>
            <consortium name="EnsemblMetazoa"/>
        </authorList>
    </citation>
    <scope>IDENTIFICATION</scope>
    <source>
        <strain evidence="5">Israel</strain>
    </source>
</reference>
<dbReference type="KEGG" id="ppap:129801893"/>
<proteinExistence type="inferred from homology"/>
<protein>
    <recommendedName>
        <fullName evidence="4">Carboxylesterase type B domain-containing protein</fullName>
    </recommendedName>
</protein>
<dbReference type="AlphaFoldDB" id="A0A1B0D5W3"/>
<accession>A0A1B0D5W3</accession>
<dbReference type="Proteomes" id="UP000092462">
    <property type="component" value="Unassembled WGS sequence"/>
</dbReference>
<dbReference type="RefSeq" id="XP_055703303.1">
    <property type="nucleotide sequence ID" value="XM_055847328.1"/>
</dbReference>
<dbReference type="EMBL" id="AJVK01000413">
    <property type="status" value="NOT_ANNOTATED_CDS"/>
    <property type="molecule type" value="Genomic_DNA"/>
</dbReference>
<evidence type="ECO:0000256" key="2">
    <source>
        <dbReference type="ARBA" id="ARBA00022729"/>
    </source>
</evidence>
<dbReference type="SUPFAM" id="SSF53474">
    <property type="entry name" value="alpha/beta-Hydrolases"/>
    <property type="match status" value="1"/>
</dbReference>
<keyword evidence="3" id="KW-0325">Glycoprotein</keyword>
<name>A0A1B0D5W3_PHLPP</name>
<feature type="domain" description="Carboxylesterase type B" evidence="4">
    <location>
        <begin position="26"/>
        <end position="590"/>
    </location>
</feature>
<dbReference type="EMBL" id="AJVK01000414">
    <property type="status" value="NOT_ANNOTATED_CDS"/>
    <property type="molecule type" value="Genomic_DNA"/>
</dbReference>
<keyword evidence="2" id="KW-0732">Signal</keyword>
<dbReference type="OrthoDB" id="408631at2759"/>
<dbReference type="EMBL" id="AJVK01000415">
    <property type="status" value="NOT_ANNOTATED_CDS"/>
    <property type="molecule type" value="Genomic_DNA"/>
</dbReference>
<dbReference type="EnsemblMetazoa" id="PPAI002870-RA">
    <property type="protein sequence ID" value="PPAI002870-PA"/>
    <property type="gene ID" value="PPAI002870"/>
</dbReference>
<keyword evidence="6" id="KW-1185">Reference proteome</keyword>
<organism evidence="5 6">
    <name type="scientific">Phlebotomus papatasi</name>
    <name type="common">Sandfly</name>
    <dbReference type="NCBI Taxonomy" id="29031"/>
    <lineage>
        <taxon>Eukaryota</taxon>
        <taxon>Metazoa</taxon>
        <taxon>Ecdysozoa</taxon>
        <taxon>Arthropoda</taxon>
        <taxon>Hexapoda</taxon>
        <taxon>Insecta</taxon>
        <taxon>Pterygota</taxon>
        <taxon>Neoptera</taxon>
        <taxon>Endopterygota</taxon>
        <taxon>Diptera</taxon>
        <taxon>Nematocera</taxon>
        <taxon>Psychodoidea</taxon>
        <taxon>Psychodidae</taxon>
        <taxon>Phlebotomus</taxon>
        <taxon>Phlebotomus</taxon>
    </lineage>
</organism>
<dbReference type="Gene3D" id="3.40.50.1820">
    <property type="entry name" value="alpha/beta hydrolase"/>
    <property type="match status" value="1"/>
</dbReference>
<dbReference type="InterPro" id="IPR019819">
    <property type="entry name" value="Carboxylesterase_B_CS"/>
</dbReference>
<evidence type="ECO:0000256" key="1">
    <source>
        <dbReference type="ARBA" id="ARBA00005964"/>
    </source>
</evidence>
<dbReference type="InterPro" id="IPR029058">
    <property type="entry name" value="AB_hydrolase_fold"/>
</dbReference>
<dbReference type="PANTHER" id="PTHR43903">
    <property type="entry name" value="NEUROLIGIN"/>
    <property type="match status" value="1"/>
</dbReference>
<evidence type="ECO:0000313" key="6">
    <source>
        <dbReference type="Proteomes" id="UP000092462"/>
    </source>
</evidence>
<evidence type="ECO:0000313" key="5">
    <source>
        <dbReference type="EnsemblMetazoa" id="PPAI002870-PA"/>
    </source>
</evidence>
<evidence type="ECO:0000256" key="3">
    <source>
        <dbReference type="ARBA" id="ARBA00023180"/>
    </source>
</evidence>
<comment type="similarity">
    <text evidence="1">Belongs to the type-B carboxylesterase/lipase family.</text>
</comment>
<dbReference type="VEuPathDB" id="VectorBase:PPAI002870"/>
<dbReference type="Pfam" id="PF00135">
    <property type="entry name" value="COesterase"/>
    <property type="match status" value="1"/>
</dbReference>
<dbReference type="InterPro" id="IPR051093">
    <property type="entry name" value="Neuroligin/BSAL"/>
</dbReference>
<dbReference type="GeneID" id="129801893"/>
<sequence length="641" mass="70136">MFLVKIVVCFLLFQLVEVVYGAREPPTVAIPDQGTVMGTYLKMFRIQAVVAYLGIPYAQPPINENRFAPPVVDNLPTWEGIRNASQLPADCLQSATRTVKKHEEALQALIAPQMAAMGGTMGGGSGSGDGDGGTTAAPPRQFDEDCLFVNVYIPDAPAPPDGFAVIAWLHGGDFSSGSATELNPFQLVLKQKVIVVSIAFRLGIFGFLTTADGEAPGNFGLMDQSAALLWVKRNIKHFGGNENTITAMGHGAGAISVGLHLISGDWSEGLFTRAVMMSGSPLLDTNVREAKSYMSALDRTAKTFGCFRRPTSKLLNCLRNVPAQILADSGPVTDWGPVVDDGLSNTTTPFIPDTPKALVERGQIRQMPLLIGFTDMEEVLELAVGDILTEGISSEMYDTLLGDMVLNELSQFESNDTCVGNNQIVIDAVNFVYKPYPPTMEPTILRKRFIDFSTEKKFAAPAIQLAAAMSLKKGDVYAYRFDMKARSPGVLEGVPDWVGVPHGFDSLFVWGLPYWAQLPSGAQWDRADKQIAEIIMTLWANFAKFGNPTEMGVYIKWEKFTADSPGILIVDRAFNMSDRSNMNYGSVQFWNEYYPKVVTFASQCCNSTSLATSIRLYPPGETRNLLFVHCFIILTTLIIWT</sequence>
<dbReference type="InterPro" id="IPR002018">
    <property type="entry name" value="CarbesteraseB"/>
</dbReference>
<evidence type="ECO:0000259" key="4">
    <source>
        <dbReference type="Pfam" id="PF00135"/>
    </source>
</evidence>
<dbReference type="VEuPathDB" id="VectorBase:PPAPM1_004643"/>